<accession>A0A7W8XXJ4</accession>
<dbReference type="RefSeq" id="WP_183940695.1">
    <property type="nucleotide sequence ID" value="NZ_JACHBI010000019.1"/>
</dbReference>
<dbReference type="GO" id="GO:0016740">
    <property type="term" value="F:transferase activity"/>
    <property type="evidence" value="ECO:0007669"/>
    <property type="project" value="UniProtKB-KW"/>
</dbReference>
<dbReference type="InterPro" id="IPR036282">
    <property type="entry name" value="Glutathione-S-Trfase_C_sf"/>
</dbReference>
<dbReference type="AlphaFoldDB" id="A0A7W8XXJ4"/>
<keyword evidence="1" id="KW-0808">Transferase</keyword>
<dbReference type="Gene3D" id="1.20.1050.10">
    <property type="match status" value="1"/>
</dbReference>
<dbReference type="SUPFAM" id="SSF47616">
    <property type="entry name" value="GST C-terminal domain-like"/>
    <property type="match status" value="1"/>
</dbReference>
<comment type="caution">
    <text evidence="1">The sequence shown here is derived from an EMBL/GenBank/DDBJ whole genome shotgun (WGS) entry which is preliminary data.</text>
</comment>
<gene>
    <name evidence="1" type="ORF">GGD50_006018</name>
</gene>
<dbReference type="Proteomes" id="UP000549882">
    <property type="component" value="Unassembled WGS sequence"/>
</dbReference>
<evidence type="ECO:0000313" key="1">
    <source>
        <dbReference type="EMBL" id="MBB5577366.1"/>
    </source>
</evidence>
<protein>
    <submittedName>
        <fullName evidence="1">Glutathione S-transferase</fullName>
    </submittedName>
</protein>
<reference evidence="1 2" key="1">
    <citation type="submission" date="2020-08" db="EMBL/GenBank/DDBJ databases">
        <title>Genomic Encyclopedia of Type Strains, Phase IV (KMG-V): Genome sequencing to study the core and pangenomes of soil and plant-associated prokaryotes.</title>
        <authorList>
            <person name="Whitman W."/>
        </authorList>
    </citation>
    <scope>NUCLEOTIDE SEQUENCE [LARGE SCALE GENOMIC DNA]</scope>
    <source>
        <strain evidence="1 2">SEMIA 4064</strain>
    </source>
</reference>
<organism evidence="1 2">
    <name type="scientific">Rhizobium paranaense</name>
    <dbReference type="NCBI Taxonomy" id="1650438"/>
    <lineage>
        <taxon>Bacteria</taxon>
        <taxon>Pseudomonadati</taxon>
        <taxon>Pseudomonadota</taxon>
        <taxon>Alphaproteobacteria</taxon>
        <taxon>Hyphomicrobiales</taxon>
        <taxon>Rhizobiaceae</taxon>
        <taxon>Rhizobium/Agrobacterium group</taxon>
        <taxon>Rhizobium</taxon>
    </lineage>
</organism>
<evidence type="ECO:0000313" key="2">
    <source>
        <dbReference type="Proteomes" id="UP000549882"/>
    </source>
</evidence>
<sequence>MTRVAAVWDRVSETFAVREKTFVKDDRTGSFWHGDRPGLLDVCLNNRRFDVDILPCPTISRIFDSCAELPAFVQIEL</sequence>
<name>A0A7W8XXJ4_9HYPH</name>
<proteinExistence type="predicted"/>
<keyword evidence="2" id="KW-1185">Reference proteome</keyword>
<dbReference type="EMBL" id="JACHBI010000019">
    <property type="protein sequence ID" value="MBB5577366.1"/>
    <property type="molecule type" value="Genomic_DNA"/>
</dbReference>